<gene>
    <name evidence="12" type="ORF">BSTOLATCC_MIC1361</name>
</gene>
<keyword evidence="5 9" id="KW-1133">Transmembrane helix</keyword>
<dbReference type="SMART" id="SM01270">
    <property type="entry name" value="Longin"/>
    <property type="match status" value="1"/>
</dbReference>
<evidence type="ECO:0000256" key="4">
    <source>
        <dbReference type="ARBA" id="ARBA00022927"/>
    </source>
</evidence>
<comment type="subcellular location">
    <subcellularLocation>
        <location evidence="7">Endomembrane system</location>
        <topology evidence="7">Single-pass type IV membrane protein</topology>
    </subcellularLocation>
</comment>
<evidence type="ECO:0000256" key="3">
    <source>
        <dbReference type="ARBA" id="ARBA00022692"/>
    </source>
</evidence>
<evidence type="ECO:0000313" key="13">
    <source>
        <dbReference type="Proteomes" id="UP001162131"/>
    </source>
</evidence>
<comment type="similarity">
    <text evidence="1">Belongs to the synaptobrevin family.</text>
</comment>
<dbReference type="PRINTS" id="PR00219">
    <property type="entry name" value="SYNAPTOBREVN"/>
</dbReference>
<sequence length="216" mass="25104">MPSSILYVFISSLASSSPILEINPLLRNFQPIIQPILKQLNPNSSISYLYEDSYIFHFHNDANYTFLCITDSLFSKGAALGFLYDLEERFFKWINDKEFESRKSHFEEIIRAQMEYFSITPDKISVLKDKIEKAKEIMSDNIEKVIEKGEKIEILVKKTENICTDAVSLSNKTIKMRRALYWQNFKIIIQIIICVILFMGFPVLLASRGLSFSIFN</sequence>
<keyword evidence="2" id="KW-0813">Transport</keyword>
<dbReference type="GO" id="GO:0016020">
    <property type="term" value="C:membrane"/>
    <property type="evidence" value="ECO:0007669"/>
    <property type="project" value="InterPro"/>
</dbReference>
<dbReference type="AlphaFoldDB" id="A0AAU9I502"/>
<keyword evidence="3 9" id="KW-0812">Transmembrane</keyword>
<name>A0AAU9I502_9CILI</name>
<keyword evidence="8" id="KW-0175">Coiled coil</keyword>
<dbReference type="SUPFAM" id="SSF58038">
    <property type="entry name" value="SNARE fusion complex"/>
    <property type="match status" value="1"/>
</dbReference>
<accession>A0AAU9I502</accession>
<reference evidence="12" key="1">
    <citation type="submission" date="2021-09" db="EMBL/GenBank/DDBJ databases">
        <authorList>
            <consortium name="AG Swart"/>
            <person name="Singh M."/>
            <person name="Singh A."/>
            <person name="Seah K."/>
            <person name="Emmerich C."/>
        </authorList>
    </citation>
    <scope>NUCLEOTIDE SEQUENCE</scope>
    <source>
        <strain evidence="12">ATCC30299</strain>
    </source>
</reference>
<feature type="domain" description="Longin" evidence="10">
    <location>
        <begin position="1"/>
        <end position="92"/>
    </location>
</feature>
<evidence type="ECO:0000256" key="9">
    <source>
        <dbReference type="SAM" id="Phobius"/>
    </source>
</evidence>
<dbReference type="Pfam" id="PF00957">
    <property type="entry name" value="Synaptobrevin"/>
    <property type="match status" value="1"/>
</dbReference>
<dbReference type="InterPro" id="IPR010908">
    <property type="entry name" value="Longin_dom"/>
</dbReference>
<dbReference type="Pfam" id="PF13774">
    <property type="entry name" value="Longin"/>
    <property type="match status" value="1"/>
</dbReference>
<evidence type="ECO:0000256" key="2">
    <source>
        <dbReference type="ARBA" id="ARBA00022448"/>
    </source>
</evidence>
<dbReference type="CDD" id="cd15843">
    <property type="entry name" value="R-SNARE"/>
    <property type="match status" value="1"/>
</dbReference>
<keyword evidence="4" id="KW-0653">Protein transport</keyword>
<evidence type="ECO:0000259" key="11">
    <source>
        <dbReference type="PROSITE" id="PS50892"/>
    </source>
</evidence>
<keyword evidence="13" id="KW-1185">Reference proteome</keyword>
<comment type="caution">
    <text evidence="12">The sequence shown here is derived from an EMBL/GenBank/DDBJ whole genome shotgun (WGS) entry which is preliminary data.</text>
</comment>
<dbReference type="Gene3D" id="1.20.5.110">
    <property type="match status" value="1"/>
</dbReference>
<evidence type="ECO:0008006" key="14">
    <source>
        <dbReference type="Google" id="ProtNLM"/>
    </source>
</evidence>
<evidence type="ECO:0000313" key="12">
    <source>
        <dbReference type="EMBL" id="CAG9310518.1"/>
    </source>
</evidence>
<dbReference type="InterPro" id="IPR051097">
    <property type="entry name" value="Synaptobrevin-like_transport"/>
</dbReference>
<dbReference type="GO" id="GO:0016192">
    <property type="term" value="P:vesicle-mediated transport"/>
    <property type="evidence" value="ECO:0007669"/>
    <property type="project" value="InterPro"/>
</dbReference>
<feature type="transmembrane region" description="Helical" evidence="9">
    <location>
        <begin position="187"/>
        <end position="206"/>
    </location>
</feature>
<dbReference type="InterPro" id="IPR001388">
    <property type="entry name" value="Synaptobrevin-like"/>
</dbReference>
<feature type="domain" description="V-SNARE coiled-coil homology" evidence="11">
    <location>
        <begin position="123"/>
        <end position="183"/>
    </location>
</feature>
<dbReference type="CDD" id="cd14824">
    <property type="entry name" value="Longin"/>
    <property type="match status" value="1"/>
</dbReference>
<evidence type="ECO:0000256" key="8">
    <source>
        <dbReference type="PROSITE-ProRule" id="PRU00290"/>
    </source>
</evidence>
<keyword evidence="6 9" id="KW-0472">Membrane</keyword>
<organism evidence="12 13">
    <name type="scientific">Blepharisma stoltei</name>
    <dbReference type="NCBI Taxonomy" id="1481888"/>
    <lineage>
        <taxon>Eukaryota</taxon>
        <taxon>Sar</taxon>
        <taxon>Alveolata</taxon>
        <taxon>Ciliophora</taxon>
        <taxon>Postciliodesmatophora</taxon>
        <taxon>Heterotrichea</taxon>
        <taxon>Heterotrichida</taxon>
        <taxon>Blepharismidae</taxon>
        <taxon>Blepharisma</taxon>
    </lineage>
</organism>
<dbReference type="EMBL" id="CAJZBQ010000002">
    <property type="protein sequence ID" value="CAG9310518.1"/>
    <property type="molecule type" value="Genomic_DNA"/>
</dbReference>
<dbReference type="GO" id="GO:0015031">
    <property type="term" value="P:protein transport"/>
    <property type="evidence" value="ECO:0007669"/>
    <property type="project" value="UniProtKB-KW"/>
</dbReference>
<dbReference type="InterPro" id="IPR042855">
    <property type="entry name" value="V_SNARE_CC"/>
</dbReference>
<dbReference type="PANTHER" id="PTHR21136:SF168">
    <property type="entry name" value="VESICLE-ASSOCIATED MEMBRANE PROTEIN 9"/>
    <property type="match status" value="1"/>
</dbReference>
<dbReference type="SUPFAM" id="SSF64356">
    <property type="entry name" value="SNARE-like"/>
    <property type="match status" value="1"/>
</dbReference>
<dbReference type="Gene3D" id="3.30.450.50">
    <property type="entry name" value="Longin domain"/>
    <property type="match status" value="1"/>
</dbReference>
<dbReference type="InterPro" id="IPR011012">
    <property type="entry name" value="Longin-like_dom_sf"/>
</dbReference>
<dbReference type="PROSITE" id="PS50892">
    <property type="entry name" value="V_SNARE"/>
    <property type="match status" value="1"/>
</dbReference>
<dbReference type="GO" id="GO:0005737">
    <property type="term" value="C:cytoplasm"/>
    <property type="evidence" value="ECO:0007669"/>
    <property type="project" value="UniProtKB-ARBA"/>
</dbReference>
<proteinExistence type="inferred from homology"/>
<protein>
    <recommendedName>
        <fullName evidence="14">Synaptobrevin family protein</fullName>
    </recommendedName>
</protein>
<dbReference type="PROSITE" id="PS50859">
    <property type="entry name" value="LONGIN"/>
    <property type="match status" value="1"/>
</dbReference>
<dbReference type="PANTHER" id="PTHR21136">
    <property type="entry name" value="SNARE PROTEINS"/>
    <property type="match status" value="1"/>
</dbReference>
<evidence type="ECO:0000256" key="6">
    <source>
        <dbReference type="ARBA" id="ARBA00023136"/>
    </source>
</evidence>
<evidence type="ECO:0000256" key="1">
    <source>
        <dbReference type="ARBA" id="ARBA00008025"/>
    </source>
</evidence>
<dbReference type="Proteomes" id="UP001162131">
    <property type="component" value="Unassembled WGS sequence"/>
</dbReference>
<evidence type="ECO:0000256" key="7">
    <source>
        <dbReference type="ARBA" id="ARBA00046280"/>
    </source>
</evidence>
<evidence type="ECO:0000259" key="10">
    <source>
        <dbReference type="PROSITE" id="PS50859"/>
    </source>
</evidence>
<dbReference type="GO" id="GO:0012505">
    <property type="term" value="C:endomembrane system"/>
    <property type="evidence" value="ECO:0007669"/>
    <property type="project" value="UniProtKB-SubCell"/>
</dbReference>
<evidence type="ECO:0000256" key="5">
    <source>
        <dbReference type="ARBA" id="ARBA00022989"/>
    </source>
</evidence>